<gene>
    <name evidence="1" type="ORF">PBLR_14400</name>
</gene>
<accession>A0A383RG23</accession>
<evidence type="ECO:0008006" key="3">
    <source>
        <dbReference type="Google" id="ProtNLM"/>
    </source>
</evidence>
<name>A0A383RG23_PAEAL</name>
<evidence type="ECO:0000313" key="2">
    <source>
        <dbReference type="Proteomes" id="UP000304148"/>
    </source>
</evidence>
<proteinExistence type="predicted"/>
<organism evidence="1 2">
    <name type="scientific">Paenibacillus alvei</name>
    <name type="common">Bacillus alvei</name>
    <dbReference type="NCBI Taxonomy" id="44250"/>
    <lineage>
        <taxon>Bacteria</taxon>
        <taxon>Bacillati</taxon>
        <taxon>Bacillota</taxon>
        <taxon>Bacilli</taxon>
        <taxon>Bacillales</taxon>
        <taxon>Paenibacillaceae</taxon>
        <taxon>Paenibacillus</taxon>
    </lineage>
</organism>
<dbReference type="Proteomes" id="UP000304148">
    <property type="component" value="Chromosome"/>
</dbReference>
<dbReference type="EMBL" id="LS992241">
    <property type="protein sequence ID" value="SYX85978.1"/>
    <property type="molecule type" value="Genomic_DNA"/>
</dbReference>
<sequence length="546" mass="59447">MLNPNFVTPQNFGALYDGAADDTTPVNKALQFAAINQMSVYFPPGKGAVVSQAITVPSGVRLIMDAPLIYKGDNTQPCLLIGSAIESTIMMDYKLNVRNAQVSDWSNEGNIGIILTNFISCNVDIVGVDGFTIGLQAKGNSKGFSFNKLTLGQIMNNKIALDLSAVRSGWVNENLFENGRFGCWSQVNTNASRYGIRIVSPDNSYLYNNNNVFIKPSFELGQSYLTGNAEAVPLLIYHGEQNKFQDMRNEDNNATFVRVFNSSSNNVFNVGYGELNGSNIDDRSRYPVSVYSSRKSKLINTKGNMIFLSGPLNKIACYYNGNSLVNIPRVNVATSRTSTVLKSGAMTLANEYVELIQPAIGVFINTSKAKRFIVQKDTIAGYGGRVIVICYDANGNILGSTIQNEATVKGSSNAEPYFNTTAPGGGAIGGYITGSDSNNDFYFRVHSEVTMIRVLLSGGTQPLRIKSFCIYSIDSTAAVWSGYEEIIPGVNLGTQPPTAGQWDKGRMILNDNLSLLGTDGSKYVVEGWQCIQAPNQWIEKRSYTGL</sequence>
<dbReference type="AlphaFoldDB" id="A0A383RG23"/>
<protein>
    <recommendedName>
        <fullName evidence="3">Pectate lyase superfamily protein domain-containing protein</fullName>
    </recommendedName>
</protein>
<reference evidence="2" key="1">
    <citation type="submission" date="2018-08" db="EMBL/GenBank/DDBJ databases">
        <authorList>
            <person name="Chevrot R."/>
        </authorList>
    </citation>
    <scope>NUCLEOTIDE SEQUENCE [LARGE SCALE GENOMIC DNA]</scope>
</reference>
<dbReference type="RefSeq" id="WP_138187940.1">
    <property type="nucleotide sequence ID" value="NZ_LS992241.1"/>
</dbReference>
<evidence type="ECO:0000313" key="1">
    <source>
        <dbReference type="EMBL" id="SYX85978.1"/>
    </source>
</evidence>
<dbReference type="InterPro" id="IPR012334">
    <property type="entry name" value="Pectin_lyas_fold"/>
</dbReference>
<dbReference type="Gene3D" id="2.160.20.10">
    <property type="entry name" value="Single-stranded right-handed beta-helix, Pectin lyase-like"/>
    <property type="match status" value="1"/>
</dbReference>